<organism evidence="2 3">
    <name type="scientific">Senna tora</name>
    <dbReference type="NCBI Taxonomy" id="362788"/>
    <lineage>
        <taxon>Eukaryota</taxon>
        <taxon>Viridiplantae</taxon>
        <taxon>Streptophyta</taxon>
        <taxon>Embryophyta</taxon>
        <taxon>Tracheophyta</taxon>
        <taxon>Spermatophyta</taxon>
        <taxon>Magnoliopsida</taxon>
        <taxon>eudicotyledons</taxon>
        <taxon>Gunneridae</taxon>
        <taxon>Pentapetalae</taxon>
        <taxon>rosids</taxon>
        <taxon>fabids</taxon>
        <taxon>Fabales</taxon>
        <taxon>Fabaceae</taxon>
        <taxon>Caesalpinioideae</taxon>
        <taxon>Cassia clade</taxon>
        <taxon>Senna</taxon>
    </lineage>
</organism>
<gene>
    <name evidence="2" type="ORF">G2W53_015825</name>
</gene>
<reference evidence="2" key="1">
    <citation type="submission" date="2020-09" db="EMBL/GenBank/DDBJ databases">
        <title>Genome-Enabled Discovery of Anthraquinone Biosynthesis in Senna tora.</title>
        <authorList>
            <person name="Kang S.-H."/>
            <person name="Pandey R.P."/>
            <person name="Lee C.-M."/>
            <person name="Sim J.-S."/>
            <person name="Jeong J.-T."/>
            <person name="Choi B.-S."/>
            <person name="Jung M."/>
            <person name="Ginzburg D."/>
            <person name="Zhao K."/>
            <person name="Won S.Y."/>
            <person name="Oh T.-J."/>
            <person name="Yu Y."/>
            <person name="Kim N.-H."/>
            <person name="Lee O.R."/>
            <person name="Lee T.-H."/>
            <person name="Bashyal P."/>
            <person name="Kim T.-S."/>
            <person name="Lee W.-H."/>
            <person name="Kawkins C."/>
            <person name="Kim C.-K."/>
            <person name="Kim J.S."/>
            <person name="Ahn B.O."/>
            <person name="Rhee S.Y."/>
            <person name="Sohng J.K."/>
        </authorList>
    </citation>
    <scope>NUCLEOTIDE SEQUENCE</scope>
    <source>
        <tissue evidence="2">Leaf</tissue>
    </source>
</reference>
<evidence type="ECO:0000256" key="1">
    <source>
        <dbReference type="ARBA" id="ARBA00006974"/>
    </source>
</evidence>
<dbReference type="GO" id="GO:0009733">
    <property type="term" value="P:response to auxin"/>
    <property type="evidence" value="ECO:0007669"/>
    <property type="project" value="InterPro"/>
</dbReference>
<keyword evidence="3" id="KW-1185">Reference proteome</keyword>
<dbReference type="Proteomes" id="UP000634136">
    <property type="component" value="Unassembled WGS sequence"/>
</dbReference>
<accession>A0A835CAR5</accession>
<evidence type="ECO:0000313" key="3">
    <source>
        <dbReference type="Proteomes" id="UP000634136"/>
    </source>
</evidence>
<sequence>MEELGRKGYVPVRVGKEEGEMEKIWVAIKVIHHPTIVHLLDQSADEYGYHTGLLTISCHPQTFKNLLYKISKK</sequence>
<comment type="caution">
    <text evidence="2">The sequence shown here is derived from an EMBL/GenBank/DDBJ whole genome shotgun (WGS) entry which is preliminary data.</text>
</comment>
<comment type="similarity">
    <text evidence="1">Belongs to the ARG7 family.</text>
</comment>
<dbReference type="AlphaFoldDB" id="A0A835CAR5"/>
<proteinExistence type="inferred from homology"/>
<dbReference type="Pfam" id="PF02519">
    <property type="entry name" value="Auxin_inducible"/>
    <property type="match status" value="1"/>
</dbReference>
<name>A0A835CAR5_9FABA</name>
<evidence type="ECO:0000313" key="2">
    <source>
        <dbReference type="EMBL" id="KAF7833492.1"/>
    </source>
</evidence>
<dbReference type="PANTHER" id="PTHR31374:SF30">
    <property type="entry name" value="SAUR-LIKE AUXIN-RESPONSIVE FAMILY PROTEIN"/>
    <property type="match status" value="1"/>
</dbReference>
<dbReference type="InterPro" id="IPR003676">
    <property type="entry name" value="SAUR_fam"/>
</dbReference>
<dbReference type="EMBL" id="JAAIUW010000005">
    <property type="protein sequence ID" value="KAF7833492.1"/>
    <property type="molecule type" value="Genomic_DNA"/>
</dbReference>
<dbReference type="OrthoDB" id="838391at2759"/>
<protein>
    <submittedName>
        <fullName evidence="2">SAUR family protein</fullName>
    </submittedName>
</protein>
<dbReference type="PANTHER" id="PTHR31374">
    <property type="entry name" value="AUXIN-INDUCED PROTEIN-LIKE-RELATED"/>
    <property type="match status" value="1"/>
</dbReference>